<keyword evidence="5" id="KW-0547">Nucleotide-binding</keyword>
<dbReference type="PANTHER" id="PTHR18964:SF149">
    <property type="entry name" value="BIFUNCTIONAL UDP-N-ACETYLGLUCOSAMINE 2-EPIMERASE_N-ACETYLMANNOSAMINE KINASE"/>
    <property type="match status" value="1"/>
</dbReference>
<dbReference type="SUPFAM" id="SSF53067">
    <property type="entry name" value="Actin-like ATPase domain"/>
    <property type="match status" value="1"/>
</dbReference>
<dbReference type="PROSITE" id="PS01125">
    <property type="entry name" value="ROK"/>
    <property type="match status" value="1"/>
</dbReference>
<reference evidence="9 10" key="1">
    <citation type="submission" date="2021-01" db="EMBL/GenBank/DDBJ databases">
        <title>Genomic Encyclopedia of Type Strains, Phase IV (KMG-IV): sequencing the most valuable type-strain genomes for metagenomic binning, comparative biology and taxonomic classification.</title>
        <authorList>
            <person name="Goeker M."/>
        </authorList>
    </citation>
    <scope>NUCLEOTIDE SEQUENCE [LARGE SCALE GENOMIC DNA]</scope>
    <source>
        <strain evidence="9 10">DSM 23711</strain>
    </source>
</reference>
<dbReference type="Gene3D" id="3.30.420.40">
    <property type="match status" value="2"/>
</dbReference>
<evidence type="ECO:0000256" key="1">
    <source>
        <dbReference type="ARBA" id="ARBA00006479"/>
    </source>
</evidence>
<proteinExistence type="inferred from homology"/>
<dbReference type="EC" id="2.7.1.2" evidence="2"/>
<dbReference type="EMBL" id="JAFBDR010000010">
    <property type="protein sequence ID" value="MBM7571674.1"/>
    <property type="molecule type" value="Genomic_DNA"/>
</dbReference>
<evidence type="ECO:0000313" key="9">
    <source>
        <dbReference type="EMBL" id="MBM7571674.1"/>
    </source>
</evidence>
<comment type="similarity">
    <text evidence="1">Belongs to the ROK (NagC/XylR) family.</text>
</comment>
<keyword evidence="7" id="KW-0067">ATP-binding</keyword>
<comment type="caution">
    <text evidence="9">The sequence shown here is derived from an EMBL/GenBank/DDBJ whole genome shotgun (WGS) entry which is preliminary data.</text>
</comment>
<evidence type="ECO:0000256" key="5">
    <source>
        <dbReference type="ARBA" id="ARBA00022741"/>
    </source>
</evidence>
<evidence type="ECO:0000256" key="6">
    <source>
        <dbReference type="ARBA" id="ARBA00022777"/>
    </source>
</evidence>
<keyword evidence="6" id="KW-0418">Kinase</keyword>
<evidence type="ECO:0000256" key="3">
    <source>
        <dbReference type="ARBA" id="ARBA00014701"/>
    </source>
</evidence>
<evidence type="ECO:0000256" key="4">
    <source>
        <dbReference type="ARBA" id="ARBA00022679"/>
    </source>
</evidence>
<sequence length="320" mass="33735">MRMKKLIGIDLGGTTTKFAFLKENGEVEEKWSIPTDSQQEGKNIVPNIIESINQNLSKKGLSSSDFLGIGMGSPGSVDIEKGTVIGAYNLNWKTLQPVKEQIEKGTNIPFYIDNDANVAALGEQWKGAGEGSSNVVFITLGTGVGGGVVAEGNLVHGVGTAGEIGHINVNPNGYQCTCGNIGCLETVASATGVVRLAQDFAKEFDRNSVLKGLINEGQEVTAKTVFDQAKQGDPLAEQVVNKFYFYLGLACSNIANVLSPDAIVIGGGVSAAGEMLVHGVKEYFEKYAFPQVRTSTKIKLAQLGNDAGVIGAGSLVKMNM</sequence>
<dbReference type="Pfam" id="PF00480">
    <property type="entry name" value="ROK"/>
    <property type="match status" value="1"/>
</dbReference>
<evidence type="ECO:0000256" key="7">
    <source>
        <dbReference type="ARBA" id="ARBA00022840"/>
    </source>
</evidence>
<evidence type="ECO:0000313" key="10">
    <source>
        <dbReference type="Proteomes" id="UP001296943"/>
    </source>
</evidence>
<dbReference type="PANTHER" id="PTHR18964">
    <property type="entry name" value="ROK (REPRESSOR, ORF, KINASE) FAMILY"/>
    <property type="match status" value="1"/>
</dbReference>
<organism evidence="9 10">
    <name type="scientific">Aquibacillus albus</name>
    <dbReference type="NCBI Taxonomy" id="1168171"/>
    <lineage>
        <taxon>Bacteria</taxon>
        <taxon>Bacillati</taxon>
        <taxon>Bacillota</taxon>
        <taxon>Bacilli</taxon>
        <taxon>Bacillales</taxon>
        <taxon>Bacillaceae</taxon>
        <taxon>Aquibacillus</taxon>
    </lineage>
</organism>
<protein>
    <recommendedName>
        <fullName evidence="3">Glucokinase</fullName>
        <ecNumber evidence="2">2.7.1.2</ecNumber>
    </recommendedName>
    <alternativeName>
        <fullName evidence="8">Glucose kinase</fullName>
    </alternativeName>
</protein>
<accession>A0ABS2N0K0</accession>
<dbReference type="InterPro" id="IPR043129">
    <property type="entry name" value="ATPase_NBD"/>
</dbReference>
<gene>
    <name evidence="9" type="ORF">JOC48_002173</name>
</gene>
<dbReference type="Proteomes" id="UP001296943">
    <property type="component" value="Unassembled WGS sequence"/>
</dbReference>
<evidence type="ECO:0000256" key="8">
    <source>
        <dbReference type="ARBA" id="ARBA00032386"/>
    </source>
</evidence>
<dbReference type="RefSeq" id="WP_204499494.1">
    <property type="nucleotide sequence ID" value="NZ_JAFBDR010000010.1"/>
</dbReference>
<evidence type="ECO:0000256" key="2">
    <source>
        <dbReference type="ARBA" id="ARBA00012323"/>
    </source>
</evidence>
<dbReference type="InterPro" id="IPR004654">
    <property type="entry name" value="ROK_glcA"/>
</dbReference>
<keyword evidence="10" id="KW-1185">Reference proteome</keyword>
<dbReference type="NCBIfam" id="TIGR00744">
    <property type="entry name" value="ROK_glcA_fam"/>
    <property type="match status" value="1"/>
</dbReference>
<name>A0ABS2N0K0_9BACI</name>
<dbReference type="GO" id="GO:0004340">
    <property type="term" value="F:glucokinase activity"/>
    <property type="evidence" value="ECO:0007669"/>
    <property type="project" value="UniProtKB-EC"/>
</dbReference>
<keyword evidence="4 9" id="KW-0808">Transferase</keyword>
<dbReference type="InterPro" id="IPR049874">
    <property type="entry name" value="ROK_cs"/>
</dbReference>
<dbReference type="InterPro" id="IPR000600">
    <property type="entry name" value="ROK"/>
</dbReference>